<evidence type="ECO:0008006" key="3">
    <source>
        <dbReference type="Google" id="ProtNLM"/>
    </source>
</evidence>
<evidence type="ECO:0000313" key="1">
    <source>
        <dbReference type="EMBL" id="GIH02313.1"/>
    </source>
</evidence>
<accession>A0A8J3Q1Y1</accession>
<name>A0A8J3Q1Y1_9ACTN</name>
<dbReference type="AlphaFoldDB" id="A0A8J3Q1Y1"/>
<protein>
    <recommendedName>
        <fullName evidence="3">Integrase</fullName>
    </recommendedName>
</protein>
<organism evidence="1 2">
    <name type="scientific">Rhizocola hellebori</name>
    <dbReference type="NCBI Taxonomy" id="1392758"/>
    <lineage>
        <taxon>Bacteria</taxon>
        <taxon>Bacillati</taxon>
        <taxon>Actinomycetota</taxon>
        <taxon>Actinomycetes</taxon>
        <taxon>Micromonosporales</taxon>
        <taxon>Micromonosporaceae</taxon>
        <taxon>Rhizocola</taxon>
    </lineage>
</organism>
<comment type="caution">
    <text evidence="1">The sequence shown here is derived from an EMBL/GenBank/DDBJ whole genome shotgun (WGS) entry which is preliminary data.</text>
</comment>
<proteinExistence type="predicted"/>
<reference evidence="1" key="1">
    <citation type="submission" date="2021-01" db="EMBL/GenBank/DDBJ databases">
        <title>Whole genome shotgun sequence of Rhizocola hellebori NBRC 109834.</title>
        <authorList>
            <person name="Komaki H."/>
            <person name="Tamura T."/>
        </authorList>
    </citation>
    <scope>NUCLEOTIDE SEQUENCE</scope>
    <source>
        <strain evidence="1">NBRC 109834</strain>
    </source>
</reference>
<evidence type="ECO:0000313" key="2">
    <source>
        <dbReference type="Proteomes" id="UP000612899"/>
    </source>
</evidence>
<sequence>MQGMSASLAYMVLRQIFQMLTQLARDGGAKEVELLVLRHQVAVLRRQVHRPDLQPADRLVPAALSRLLPRPQWPAFFVTPATLLRWHRNLIAQYWTYPHARPGRPPIDRELRSLVLRLASENPTGAIAACRVG</sequence>
<keyword evidence="2" id="KW-1185">Reference proteome</keyword>
<dbReference type="EMBL" id="BONY01000001">
    <property type="protein sequence ID" value="GIH02313.1"/>
    <property type="molecule type" value="Genomic_DNA"/>
</dbReference>
<gene>
    <name evidence="1" type="ORF">Rhe02_03800</name>
</gene>
<dbReference type="Proteomes" id="UP000612899">
    <property type="component" value="Unassembled WGS sequence"/>
</dbReference>